<evidence type="ECO:0000313" key="4">
    <source>
        <dbReference type="EMBL" id="VDL60185.1"/>
    </source>
</evidence>
<dbReference type="GO" id="GO:0043235">
    <property type="term" value="C:receptor complex"/>
    <property type="evidence" value="ECO:0007669"/>
    <property type="project" value="TreeGrafter"/>
</dbReference>
<dbReference type="Gene3D" id="2.10.220.10">
    <property type="entry name" value="Hormone Receptor, Insulin-like Growth Factor Receptor 1, Chain A, domain 2"/>
    <property type="match status" value="3"/>
</dbReference>
<dbReference type="Proteomes" id="UP000274504">
    <property type="component" value="Unassembled WGS sequence"/>
</dbReference>
<keyword evidence="2" id="KW-0472">Membrane</keyword>
<dbReference type="InterPro" id="IPR000494">
    <property type="entry name" value="Rcpt_L-dom"/>
</dbReference>
<feature type="compositionally biased region" description="Polar residues" evidence="1">
    <location>
        <begin position="693"/>
        <end position="709"/>
    </location>
</feature>
<evidence type="ECO:0000313" key="6">
    <source>
        <dbReference type="WBParaSite" id="HDID_0000786901-mRNA-1"/>
    </source>
</evidence>
<dbReference type="PANTHER" id="PTHR24416:SF611">
    <property type="entry name" value="TYROSINE-PROTEIN KINASE TRANSMEMBRANE RECEPTOR ROR"/>
    <property type="match status" value="1"/>
</dbReference>
<dbReference type="PANTHER" id="PTHR24416">
    <property type="entry name" value="TYROSINE-PROTEIN KINASE RECEPTOR"/>
    <property type="match status" value="1"/>
</dbReference>
<keyword evidence="2" id="KW-0812">Transmembrane</keyword>
<proteinExistence type="predicted"/>
<feature type="region of interest" description="Disordered" evidence="1">
    <location>
        <begin position="890"/>
        <end position="921"/>
    </location>
</feature>
<dbReference type="CDD" id="cd00064">
    <property type="entry name" value="FU"/>
    <property type="match status" value="4"/>
</dbReference>
<dbReference type="InterPro" id="IPR009030">
    <property type="entry name" value="Growth_fac_rcpt_cys_sf"/>
</dbReference>
<keyword evidence="2" id="KW-1133">Transmembrane helix</keyword>
<sequence length="989" mass="109257">MLKMETVCVIECDFKTTMPVNGTCVPCTTSPCANHCVQKSIFGNGFPLMTSKTAKKFKECYYYSGAIYISKDSFNLKRDPLKLEDLWNLYNLREIVGYIYIDLSDKDIPLQNLTFLENLYKVTTEFSGGLSLQSSLTIHDATNLEFLGMKSLRYMDFSAILNGLPSLCYTSGLEKVLPIRRQNVKDPAQCEKEGHVCHSECLPEAGCWGPGPAMCARCCTYEADGVCVADCADAPGFFLPPNTSAIIRSGFRCPTLPLTPEQVDAMSSEEIMAAIKPALKCAKCHEECAETCTGPEANQCIGECKNFRSGDTCVRRCSQDHYTEDKICLPCSPKCLPPLKSELIPEGVSACSGLGEFLGLGGCTFCHFVQKDKATSKYQCLNTRCPPQHFGNSTYLKHLSLEKEELSMDNTQVANIAFQECIPCHPECEICAGPGNHISVCQKCKNWMYRSECVSTCPPDDTYMPDPSIIDQLSEREKKMLEKRECLRCHEQCSGGCTAFGPEFCNNCRYAKIMIDGNKFICNSTCPPELYRMENTNLCLNSEQYEKMLGANATRARNQALIAAGIVLLFLLIFSLIFVVLCFNYKAKRSRIKEALKSTYTNVKAPDMKDAKSSREPNMGRWEMINIDDLSFDENKTLIGKGAFGEVYRGKWRVPKRVLNQFNLARGTSLDVAIKVIRSSASGPSQGGPATNPGVNASDSSSNASQVDANTIDRITARSNLQDMLAEAKGDEYAITRTTPYTPSPAPWTELKPLLGANRGVADGIPSSHNGGSGYTFRFPEEPFFDDHHSIRTSENGGIQESDAMLPRRVDPLLRRFFSHSSEERMRVNTPSTGRQDRIVTENTSLASTNLGSWGNGNRVSSNFIPTPQDVNSQQPKYYNTSAFLASGTYGPLVRPPSPPPPLAEAEQDDDLDNTTYSGSRGAEVNYLSTLGNSTETGEHVTEETQLDDYLEPRANDNAAKPTVNECAVGNPNYFQTNMDYLQPSNPNI</sequence>
<dbReference type="InterPro" id="IPR006212">
    <property type="entry name" value="Furin_repeat"/>
</dbReference>
<dbReference type="GO" id="GO:0007169">
    <property type="term" value="P:cell surface receptor protein tyrosine kinase signaling pathway"/>
    <property type="evidence" value="ECO:0007669"/>
    <property type="project" value="TreeGrafter"/>
</dbReference>
<evidence type="ECO:0000256" key="2">
    <source>
        <dbReference type="SAM" id="Phobius"/>
    </source>
</evidence>
<dbReference type="AlphaFoldDB" id="A0A158QES8"/>
<feature type="region of interest" description="Disordered" evidence="1">
    <location>
        <begin position="680"/>
        <end position="709"/>
    </location>
</feature>
<dbReference type="WBParaSite" id="HDID_0000786901-mRNA-1">
    <property type="protein sequence ID" value="HDID_0000786901-mRNA-1"/>
    <property type="gene ID" value="HDID_0000786901"/>
</dbReference>
<dbReference type="GO" id="GO:0005886">
    <property type="term" value="C:plasma membrane"/>
    <property type="evidence" value="ECO:0007669"/>
    <property type="project" value="TreeGrafter"/>
</dbReference>
<dbReference type="Pfam" id="PF01030">
    <property type="entry name" value="Recep_L_domain"/>
    <property type="match status" value="1"/>
</dbReference>
<feature type="compositionally biased region" description="Pro residues" evidence="1">
    <location>
        <begin position="894"/>
        <end position="903"/>
    </location>
</feature>
<dbReference type="InterPro" id="IPR050122">
    <property type="entry name" value="RTK"/>
</dbReference>
<protein>
    <submittedName>
        <fullName evidence="6">Recep_L_domain domain-containing protein</fullName>
    </submittedName>
</protein>
<dbReference type="InterPro" id="IPR036941">
    <property type="entry name" value="Rcpt_L-dom_sf"/>
</dbReference>
<feature type="compositionally biased region" description="Low complexity" evidence="1">
    <location>
        <begin position="680"/>
        <end position="690"/>
    </location>
</feature>
<reference evidence="6" key="1">
    <citation type="submission" date="2016-04" db="UniProtKB">
        <authorList>
            <consortium name="WormBaseParasite"/>
        </authorList>
    </citation>
    <scope>IDENTIFICATION</scope>
</reference>
<evidence type="ECO:0000256" key="1">
    <source>
        <dbReference type="SAM" id="MobiDB-lite"/>
    </source>
</evidence>
<evidence type="ECO:0000259" key="3">
    <source>
        <dbReference type="Pfam" id="PF01030"/>
    </source>
</evidence>
<feature type="region of interest" description="Disordered" evidence="1">
    <location>
        <begin position="944"/>
        <end position="967"/>
    </location>
</feature>
<gene>
    <name evidence="4" type="ORF">HDID_LOCUS7867</name>
</gene>
<dbReference type="GO" id="GO:0004714">
    <property type="term" value="F:transmembrane receptor protein tyrosine kinase activity"/>
    <property type="evidence" value="ECO:0007669"/>
    <property type="project" value="TreeGrafter"/>
</dbReference>
<evidence type="ECO:0000313" key="5">
    <source>
        <dbReference type="Proteomes" id="UP000274504"/>
    </source>
</evidence>
<feature type="domain" description="Receptor L-domain" evidence="3">
    <location>
        <begin position="61"/>
        <end position="171"/>
    </location>
</feature>
<dbReference type="SUPFAM" id="SSF52058">
    <property type="entry name" value="L domain-like"/>
    <property type="match status" value="1"/>
</dbReference>
<reference evidence="4 5" key="2">
    <citation type="submission" date="2018-11" db="EMBL/GenBank/DDBJ databases">
        <authorList>
            <consortium name="Pathogen Informatics"/>
        </authorList>
    </citation>
    <scope>NUCLEOTIDE SEQUENCE [LARGE SCALE GENOMIC DNA]</scope>
</reference>
<feature type="transmembrane region" description="Helical" evidence="2">
    <location>
        <begin position="560"/>
        <end position="583"/>
    </location>
</feature>
<organism evidence="6">
    <name type="scientific">Hymenolepis diminuta</name>
    <name type="common">Rat tapeworm</name>
    <dbReference type="NCBI Taxonomy" id="6216"/>
    <lineage>
        <taxon>Eukaryota</taxon>
        <taxon>Metazoa</taxon>
        <taxon>Spiralia</taxon>
        <taxon>Lophotrochozoa</taxon>
        <taxon>Platyhelminthes</taxon>
        <taxon>Cestoda</taxon>
        <taxon>Eucestoda</taxon>
        <taxon>Cyclophyllidea</taxon>
        <taxon>Hymenolepididae</taxon>
        <taxon>Hymenolepis</taxon>
    </lineage>
</organism>
<dbReference type="EMBL" id="UYSG01010991">
    <property type="protein sequence ID" value="VDL60185.1"/>
    <property type="molecule type" value="Genomic_DNA"/>
</dbReference>
<dbReference type="OrthoDB" id="6219513at2759"/>
<dbReference type="STRING" id="6216.A0A158QES8"/>
<dbReference type="SMART" id="SM00261">
    <property type="entry name" value="FU"/>
    <property type="match status" value="5"/>
</dbReference>
<name>A0A158QES8_HYMDI</name>
<dbReference type="Gene3D" id="3.30.200.20">
    <property type="entry name" value="Phosphorylase Kinase, domain 1"/>
    <property type="match status" value="1"/>
</dbReference>
<dbReference type="Gene3D" id="3.80.20.20">
    <property type="entry name" value="Receptor L-domain"/>
    <property type="match status" value="1"/>
</dbReference>
<dbReference type="SUPFAM" id="SSF57184">
    <property type="entry name" value="Growth factor receptor domain"/>
    <property type="match status" value="2"/>
</dbReference>
<accession>A0A158QES8</accession>